<keyword evidence="1" id="KW-0150">Chloroplast</keyword>
<reference evidence="12" key="1">
    <citation type="journal article" date="2016" name="Cytoskeleton">
        <title>Transcriptome analysis reveals a diverse family of kinesins essential for spermatogenesis in the fern Marsilea.</title>
        <authorList>
            <person name="Tomei E.J."/>
            <person name="Wolniak S.M."/>
        </authorList>
    </citation>
    <scope>NUCLEOTIDE SEQUENCE</scope>
</reference>
<evidence type="ECO:0000256" key="8">
    <source>
        <dbReference type="PROSITE-ProRule" id="PRU00283"/>
    </source>
</evidence>
<dbReference type="EMBL" id="KT986263">
    <property type="protein sequence ID" value="AMS24237.1"/>
    <property type="molecule type" value="mRNA"/>
</dbReference>
<dbReference type="GO" id="GO:0003777">
    <property type="term" value="F:microtubule motor activity"/>
    <property type="evidence" value="ECO:0007669"/>
    <property type="project" value="InterPro"/>
</dbReference>
<keyword evidence="5 9" id="KW-0175">Coiled coil</keyword>
<evidence type="ECO:0000256" key="1">
    <source>
        <dbReference type="ARBA" id="ARBA00022528"/>
    </source>
</evidence>
<dbReference type="Pfam" id="PF00225">
    <property type="entry name" value="Kinesin"/>
    <property type="match status" value="1"/>
</dbReference>
<dbReference type="SUPFAM" id="SSF52540">
    <property type="entry name" value="P-loop containing nucleoside triphosphate hydrolases"/>
    <property type="match status" value="1"/>
</dbReference>
<proteinExistence type="evidence at transcript level"/>
<feature type="coiled-coil region" evidence="9">
    <location>
        <begin position="822"/>
        <end position="1107"/>
    </location>
</feature>
<keyword evidence="2" id="KW-0493">Microtubule</keyword>
<dbReference type="GO" id="GO:0005524">
    <property type="term" value="F:ATP binding"/>
    <property type="evidence" value="ECO:0007669"/>
    <property type="project" value="UniProtKB-UniRule"/>
</dbReference>
<dbReference type="InterPro" id="IPR019821">
    <property type="entry name" value="Kinesin_motor_CS"/>
</dbReference>
<dbReference type="AlphaFoldDB" id="A0A142KWB7"/>
<dbReference type="PROSITE" id="PS50067">
    <property type="entry name" value="KINESIN_MOTOR_2"/>
    <property type="match status" value="1"/>
</dbReference>
<dbReference type="PROSITE" id="PS00411">
    <property type="entry name" value="KINESIN_MOTOR_1"/>
    <property type="match status" value="1"/>
</dbReference>
<dbReference type="GO" id="GO:0008017">
    <property type="term" value="F:microtubule binding"/>
    <property type="evidence" value="ECO:0007669"/>
    <property type="project" value="InterPro"/>
</dbReference>
<evidence type="ECO:0000259" key="11">
    <source>
        <dbReference type="PROSITE" id="PS50067"/>
    </source>
</evidence>
<feature type="region of interest" description="Disordered" evidence="10">
    <location>
        <begin position="1"/>
        <end position="125"/>
    </location>
</feature>
<dbReference type="FunFam" id="3.40.850.10:FF:000033">
    <property type="entry name" value="Kinesin-like protein KIN-12E"/>
    <property type="match status" value="1"/>
</dbReference>
<feature type="compositionally biased region" description="Pro residues" evidence="10">
    <location>
        <begin position="38"/>
        <end position="52"/>
    </location>
</feature>
<dbReference type="PANTHER" id="PTHR37739">
    <property type="entry name" value="KINESIN-LIKE PROTEIN KIN-12D"/>
    <property type="match status" value="1"/>
</dbReference>
<dbReference type="PANTHER" id="PTHR37739:SF8">
    <property type="entry name" value="KINESIN-LIKE PROTEIN KIN-12D"/>
    <property type="match status" value="1"/>
</dbReference>
<protein>
    <submittedName>
        <fullName evidence="12">Kinesin 12-Ic protein</fullName>
    </submittedName>
</protein>
<feature type="coiled-coil region" evidence="9">
    <location>
        <begin position="662"/>
        <end position="689"/>
    </location>
</feature>
<keyword evidence="4 8" id="KW-0067">ATP-binding</keyword>
<evidence type="ECO:0000256" key="2">
    <source>
        <dbReference type="ARBA" id="ARBA00022701"/>
    </source>
</evidence>
<dbReference type="Gene3D" id="3.40.850.10">
    <property type="entry name" value="Kinesin motor domain"/>
    <property type="match status" value="1"/>
</dbReference>
<dbReference type="GO" id="GO:0005874">
    <property type="term" value="C:microtubule"/>
    <property type="evidence" value="ECO:0007669"/>
    <property type="project" value="UniProtKB-KW"/>
</dbReference>
<feature type="non-terminal residue" evidence="12">
    <location>
        <position position="1108"/>
    </location>
</feature>
<feature type="binding site" evidence="8">
    <location>
        <begin position="316"/>
        <end position="323"/>
    </location>
    <ligand>
        <name>ATP</name>
        <dbReference type="ChEBI" id="CHEBI:30616"/>
    </ligand>
</feature>
<feature type="region of interest" description="Disordered" evidence="10">
    <location>
        <begin position="154"/>
        <end position="173"/>
    </location>
</feature>
<dbReference type="GO" id="GO:0007018">
    <property type="term" value="P:microtubule-based movement"/>
    <property type="evidence" value="ECO:0007669"/>
    <property type="project" value="InterPro"/>
</dbReference>
<dbReference type="InterPro" id="IPR027417">
    <property type="entry name" value="P-loop_NTPase"/>
</dbReference>
<accession>A0A142KWB7</accession>
<comment type="similarity">
    <text evidence="7">Belongs to the TRAFAC class myosin-kinesin ATPase superfamily. Kinesin family. KIN-12 subfamily.</text>
</comment>
<feature type="compositionally biased region" description="Basic and acidic residues" evidence="10">
    <location>
        <begin position="99"/>
        <end position="117"/>
    </location>
</feature>
<evidence type="ECO:0000313" key="12">
    <source>
        <dbReference type="EMBL" id="AMS24237.1"/>
    </source>
</evidence>
<evidence type="ECO:0000256" key="7">
    <source>
        <dbReference type="ARBA" id="ARBA00034488"/>
    </source>
</evidence>
<dbReference type="PRINTS" id="PR00380">
    <property type="entry name" value="KINESINHEAVY"/>
</dbReference>
<evidence type="ECO:0000256" key="10">
    <source>
        <dbReference type="SAM" id="MobiDB-lite"/>
    </source>
</evidence>
<evidence type="ECO:0000256" key="3">
    <source>
        <dbReference type="ARBA" id="ARBA00022741"/>
    </source>
</evidence>
<keyword evidence="1" id="KW-0934">Plastid</keyword>
<name>A0A142KWB7_MARVE</name>
<evidence type="ECO:0000256" key="9">
    <source>
        <dbReference type="SAM" id="Coils"/>
    </source>
</evidence>
<organism evidence="12">
    <name type="scientific">Marsilea vestita</name>
    <name type="common">Hairy water-clover</name>
    <dbReference type="NCBI Taxonomy" id="59764"/>
    <lineage>
        <taxon>Eukaryota</taxon>
        <taxon>Viridiplantae</taxon>
        <taxon>Streptophyta</taxon>
        <taxon>Embryophyta</taxon>
        <taxon>Tracheophyta</taxon>
        <taxon>Polypodiopsida</taxon>
        <taxon>Polypodiidae</taxon>
        <taxon>Salviniales</taxon>
        <taxon>Marsileaceae</taxon>
        <taxon>Marsilea</taxon>
    </lineage>
</organism>
<evidence type="ECO:0000256" key="4">
    <source>
        <dbReference type="ARBA" id="ARBA00022840"/>
    </source>
</evidence>
<dbReference type="InterPro" id="IPR036961">
    <property type="entry name" value="Kinesin_motor_dom_sf"/>
</dbReference>
<evidence type="ECO:0000256" key="5">
    <source>
        <dbReference type="ARBA" id="ARBA00023054"/>
    </source>
</evidence>
<feature type="compositionally biased region" description="Polar residues" evidence="10">
    <location>
        <begin position="74"/>
        <end position="84"/>
    </location>
</feature>
<feature type="coiled-coil region" evidence="9">
    <location>
        <begin position="579"/>
        <end position="606"/>
    </location>
</feature>
<keyword evidence="3 8" id="KW-0547">Nucleotide-binding</keyword>
<sequence length="1108" mass="125481">MASKGMTPVKLFSRGSPRKFQQKEVESENAPETGTGLAPPPLSRAPLCPIPLPSQVSDATEKTDLTLTPRGKSKLQNRFESASGTPDRGKNRFGWHGQRAHDRDLNTSGDDGRDVRTPSKLSRTFSGSDVSVAHYSADASDIQLGVGLGHSNVVRPPSSNQSTPRAFRGPRNTASDVDGVIVATPSRNVSRVYKTSNRQTALQTARPPQSQTEYQPIEVPHFELREDPSFWKEHNVQVLIRCRPLNSSELSAHGYSRCIRQETSHTLTWIGHPECRFTFDHVAGEKITQEKLFEIAGIPMIDNCMSGYNSCMFAYGQTGSGKTHTMLGDIGDLEQRPSENRGMTPRIFEYLFRRITLEEENRKNERLKFTCKCSFLEIYNEQITDLLEPSSSNLQMREDLKKGVYVESLSEVEVNSVQDVIFLLLQGAQNRRVAATNMNKESSRSHSVFTCIIESQWESDNMTNIRFGRLNLVDLAGSERQKSSGAEGERLKEAANINKSLSTLGLVIMILVDVAQGKHRHVPYRDSKLTFLLQDSLGGNSKTTIIANVSPSVGCASETLSTLKFAQRAKFIKNNAVVNEDAAGDVLALRLQIQQLKDELRRLSRQSISRVPHSLTSNSLEYPGHGGFGGTLNTIEVIKTDENAAKKIKSLESVVAGSLRREQSAEITVKRLKQEIDQLSNLVKQREDDAQFNKMMIRFREEKIRRLESTVSGILAPEIWKSEEIISLQEELNSLRIRLDKNPELTRFAMENIRLMEQLQRFQEFYEGGEREVLLAEIGTLRDQLLEYMQAKQAGGECIDDDGDVQMLDSSMSEEGFSMIKNHELHNTITELKALLTEKEEKIQQEISRSNELENKLSDYKHNMSLIQEELRELQVKIEHKNVQSEECIAIPESKVLEQTIQDERNHRKEAEEKAIQLSLMLKEADEKFNEADKKSESLKIQLEEAVIKYESQIQLLEQALEDERASRQLAELQQNKLASQLAEAMEGCESLRLQLQEASNNFKSETGVHCSRMDLEERISEISLQLQESLEKNSNLSIMLEDTESRCENFRVLHEQAEAKEMEISKKFQSEMQALERVIQDEQACRKETEEHVINLTMQVEESEDKI</sequence>
<feature type="domain" description="Kinesin motor" evidence="11">
    <location>
        <begin position="235"/>
        <end position="572"/>
    </location>
</feature>
<dbReference type="InterPro" id="IPR044986">
    <property type="entry name" value="KIF15/KIN-12"/>
</dbReference>
<evidence type="ECO:0000256" key="6">
    <source>
        <dbReference type="ARBA" id="ARBA00023175"/>
    </source>
</evidence>
<dbReference type="SMART" id="SM00129">
    <property type="entry name" value="KISc"/>
    <property type="match status" value="1"/>
</dbReference>
<dbReference type="InterPro" id="IPR001752">
    <property type="entry name" value="Kinesin_motor_dom"/>
</dbReference>
<keyword evidence="6 8" id="KW-0505">Motor protein</keyword>